<evidence type="ECO:0000313" key="2">
    <source>
        <dbReference type="Proteomes" id="UP000216852"/>
    </source>
</evidence>
<dbReference type="EMBL" id="NPBJ01000010">
    <property type="protein sequence ID" value="PAE00745.1"/>
    <property type="molecule type" value="Genomic_DNA"/>
</dbReference>
<dbReference type="RefSeq" id="WP_095220247.1">
    <property type="nucleotide sequence ID" value="NZ_NPBJ01000010.1"/>
</dbReference>
<protein>
    <recommendedName>
        <fullName evidence="3">Bacteriophage HK97-gp10, tail-component</fullName>
    </recommendedName>
</protein>
<keyword evidence="2" id="KW-1185">Reference proteome</keyword>
<reference evidence="1 2" key="1">
    <citation type="submission" date="2017-07" db="EMBL/GenBank/DDBJ databases">
        <title>Isolation and whole genome analysis of endospore-forming bacteria from heroin.</title>
        <authorList>
            <person name="Kalinowski J."/>
            <person name="Ahrens B."/>
            <person name="Al-Dilaimi A."/>
            <person name="Winkler A."/>
            <person name="Wibberg D."/>
            <person name="Schleenbecker U."/>
            <person name="Ruckert C."/>
            <person name="Wolfel R."/>
            <person name="Grass G."/>
        </authorList>
    </citation>
    <scope>NUCLEOTIDE SEQUENCE [LARGE SCALE GENOMIC DNA]</scope>
    <source>
        <strain evidence="1 2">7517-1</strain>
    </source>
</reference>
<gene>
    <name evidence="1" type="ORF">CHH48_05565</name>
</gene>
<dbReference type="Proteomes" id="UP000216852">
    <property type="component" value="Unassembled WGS sequence"/>
</dbReference>
<proteinExistence type="predicted"/>
<name>A0ABX4H143_9BACI</name>
<dbReference type="InterPro" id="IPR010064">
    <property type="entry name" value="HK97-gp10_tail"/>
</dbReference>
<organism evidence="1 2">
    <name type="scientific">Terribacillus saccharophilus</name>
    <dbReference type="NCBI Taxonomy" id="361277"/>
    <lineage>
        <taxon>Bacteria</taxon>
        <taxon>Bacillati</taxon>
        <taxon>Bacillota</taxon>
        <taxon>Bacilli</taxon>
        <taxon>Bacillales</taxon>
        <taxon>Bacillaceae</taxon>
        <taxon>Terribacillus</taxon>
    </lineage>
</organism>
<accession>A0ABX4H143</accession>
<dbReference type="Pfam" id="PF04883">
    <property type="entry name" value="HK97-gp10_like"/>
    <property type="match status" value="1"/>
</dbReference>
<evidence type="ECO:0000313" key="1">
    <source>
        <dbReference type="EMBL" id="PAE00745.1"/>
    </source>
</evidence>
<evidence type="ECO:0008006" key="3">
    <source>
        <dbReference type="Google" id="ProtNLM"/>
    </source>
</evidence>
<sequence>MAKRSKVQFGNIRLKWALLRFGDRVLDQVREIVQNTGLIIYNQATELAPVAEIDGGNLKRSISFYSSMDGLTCTVTVGAEYSLYIEYGTGIYSVSGKGRKDPWVYWSDKLNRWVFTRGMHAMPFWHPSVDQGRDYFVREMKKLR</sequence>
<comment type="caution">
    <text evidence="1">The sequence shown here is derived from an EMBL/GenBank/DDBJ whole genome shotgun (WGS) entry which is preliminary data.</text>
</comment>